<accession>A0A1M2VVR5</accession>
<dbReference type="Gene3D" id="3.40.1360.10">
    <property type="match status" value="1"/>
</dbReference>
<name>A0A1M2VVR5_TRAPU</name>
<dbReference type="InterPro" id="IPR034136">
    <property type="entry name" value="TOPRIM_Topo6A/Spo11"/>
</dbReference>
<dbReference type="InterPro" id="IPR002815">
    <property type="entry name" value="Spo11/TopoVI_A"/>
</dbReference>
<dbReference type="GO" id="GO:0003918">
    <property type="term" value="F:DNA topoisomerase type II (double strand cut, ATP-hydrolyzing) activity"/>
    <property type="evidence" value="ECO:0007669"/>
    <property type="project" value="InterPro"/>
</dbReference>
<dbReference type="OrthoDB" id="5377392at2759"/>
<feature type="domain" description="Topoisomerase 6 subunit A/Spo11 TOPRIM" evidence="1">
    <location>
        <begin position="2"/>
        <end position="46"/>
    </location>
</feature>
<sequence length="117" mass="12765">MGLVDGDAYGIDILSVYKFGSTSMQHEKDQLAAARIQWLGLWSSELAAKELQCMLFTRRKAEIEVLSSVRSTADCAADLALNRHGYSGEPSNPGIPLLRYLLAKILSACGEPRPVNP</sequence>
<dbReference type="Pfam" id="PF21180">
    <property type="entry name" value="TOP6A-Spo11_Toprim"/>
    <property type="match status" value="1"/>
</dbReference>
<evidence type="ECO:0000259" key="1">
    <source>
        <dbReference type="Pfam" id="PF21180"/>
    </source>
</evidence>
<dbReference type="GO" id="GO:0003677">
    <property type="term" value="F:DNA binding"/>
    <property type="evidence" value="ECO:0007669"/>
    <property type="project" value="InterPro"/>
</dbReference>
<dbReference type="STRING" id="154538.A0A1M2VVR5"/>
<dbReference type="InterPro" id="IPR036078">
    <property type="entry name" value="Spo11/TopoVI_A_sf"/>
</dbReference>
<reference evidence="2 3" key="1">
    <citation type="submission" date="2016-10" db="EMBL/GenBank/DDBJ databases">
        <title>Genome sequence of the basidiomycete white-rot fungus Trametes pubescens.</title>
        <authorList>
            <person name="Makela M.R."/>
            <person name="Granchi Z."/>
            <person name="Peng M."/>
            <person name="De Vries R.P."/>
            <person name="Grigoriev I."/>
            <person name="Riley R."/>
            <person name="Hilden K."/>
        </authorList>
    </citation>
    <scope>NUCLEOTIDE SEQUENCE [LARGE SCALE GENOMIC DNA]</scope>
    <source>
        <strain evidence="2 3">FBCC735</strain>
    </source>
</reference>
<dbReference type="PANTHER" id="PTHR10848">
    <property type="entry name" value="MEIOTIC RECOMBINATION PROTEIN SPO11"/>
    <property type="match status" value="1"/>
</dbReference>
<dbReference type="PANTHER" id="PTHR10848:SF0">
    <property type="entry name" value="MEIOTIC RECOMBINATION PROTEIN SPO11"/>
    <property type="match status" value="1"/>
</dbReference>
<evidence type="ECO:0000313" key="3">
    <source>
        <dbReference type="Proteomes" id="UP000184267"/>
    </source>
</evidence>
<dbReference type="GO" id="GO:0000706">
    <property type="term" value="P:meiotic DNA double-strand break processing"/>
    <property type="evidence" value="ECO:0007669"/>
    <property type="project" value="TreeGrafter"/>
</dbReference>
<dbReference type="Proteomes" id="UP000184267">
    <property type="component" value="Unassembled WGS sequence"/>
</dbReference>
<comment type="caution">
    <text evidence="2">The sequence shown here is derived from an EMBL/GenBank/DDBJ whole genome shotgun (WGS) entry which is preliminary data.</text>
</comment>
<evidence type="ECO:0000313" key="2">
    <source>
        <dbReference type="EMBL" id="OJT11610.1"/>
    </source>
</evidence>
<dbReference type="GO" id="GO:0042138">
    <property type="term" value="P:meiotic DNA double-strand break formation"/>
    <property type="evidence" value="ECO:0007669"/>
    <property type="project" value="TreeGrafter"/>
</dbReference>
<dbReference type="EMBL" id="MNAD01000606">
    <property type="protein sequence ID" value="OJT11610.1"/>
    <property type="molecule type" value="Genomic_DNA"/>
</dbReference>
<dbReference type="GO" id="GO:0007131">
    <property type="term" value="P:reciprocal meiotic recombination"/>
    <property type="evidence" value="ECO:0007669"/>
    <property type="project" value="TreeGrafter"/>
</dbReference>
<gene>
    <name evidence="2" type="ORF">TRAPUB_11866</name>
</gene>
<organism evidence="2 3">
    <name type="scientific">Trametes pubescens</name>
    <name type="common">White-rot fungus</name>
    <dbReference type="NCBI Taxonomy" id="154538"/>
    <lineage>
        <taxon>Eukaryota</taxon>
        <taxon>Fungi</taxon>
        <taxon>Dikarya</taxon>
        <taxon>Basidiomycota</taxon>
        <taxon>Agaricomycotina</taxon>
        <taxon>Agaricomycetes</taxon>
        <taxon>Polyporales</taxon>
        <taxon>Polyporaceae</taxon>
        <taxon>Trametes</taxon>
    </lineage>
</organism>
<proteinExistence type="predicted"/>
<keyword evidence="3" id="KW-1185">Reference proteome</keyword>
<dbReference type="SUPFAM" id="SSF56726">
    <property type="entry name" value="DNA topoisomerase IV, alpha subunit"/>
    <property type="match status" value="1"/>
</dbReference>
<dbReference type="GO" id="GO:0000228">
    <property type="term" value="C:nuclear chromosome"/>
    <property type="evidence" value="ECO:0007669"/>
    <property type="project" value="TreeGrafter"/>
</dbReference>
<dbReference type="AlphaFoldDB" id="A0A1M2VVR5"/>
<protein>
    <recommendedName>
        <fullName evidence="1">Topoisomerase 6 subunit A/Spo11 TOPRIM domain-containing protein</fullName>
    </recommendedName>
</protein>